<sequence length="209" mass="22934">MNNVTNQLPIISLRKYRARTVNAHGRWRPRCHPNRVTSANGCGSHSSLREAKGGSTASAEPSNGVPILSRKAAAARGINRSRPERGRDGTTMRSEGGASSRWRCRYFLTCNPDSRVKISVLWSPRPQDAASFPRDVITWPSRGGRPLDHSSNEGFHPAHMSAGQYNHYWLSDTSSRSKEPRTSRCGVVQSGVMLTSPGQSNGVVRQSLP</sequence>
<evidence type="ECO:0000313" key="2">
    <source>
        <dbReference type="Proteomes" id="UP001207468"/>
    </source>
</evidence>
<name>A0ACC0UC36_9AGAM</name>
<evidence type="ECO:0000313" key="1">
    <source>
        <dbReference type="EMBL" id="KAI9509284.1"/>
    </source>
</evidence>
<dbReference type="Proteomes" id="UP001207468">
    <property type="component" value="Unassembled WGS sequence"/>
</dbReference>
<dbReference type="EMBL" id="JAGFNK010000068">
    <property type="protein sequence ID" value="KAI9509284.1"/>
    <property type="molecule type" value="Genomic_DNA"/>
</dbReference>
<comment type="caution">
    <text evidence="1">The sequence shown here is derived from an EMBL/GenBank/DDBJ whole genome shotgun (WGS) entry which is preliminary data.</text>
</comment>
<proteinExistence type="predicted"/>
<accession>A0ACC0UC36</accession>
<gene>
    <name evidence="1" type="ORF">F5148DRAFT_782651</name>
</gene>
<reference evidence="1" key="1">
    <citation type="submission" date="2021-03" db="EMBL/GenBank/DDBJ databases">
        <title>Evolutionary priming and transition to the ectomycorrhizal habit in an iconic lineage of mushroom-forming fungi: is preadaptation a requirement?</title>
        <authorList>
            <consortium name="DOE Joint Genome Institute"/>
            <person name="Looney B.P."/>
            <person name="Miyauchi S."/>
            <person name="Morin E."/>
            <person name="Drula E."/>
            <person name="Courty P.E."/>
            <person name="Chicoki N."/>
            <person name="Fauchery L."/>
            <person name="Kohler A."/>
            <person name="Kuo A."/>
            <person name="LaButti K."/>
            <person name="Pangilinan J."/>
            <person name="Lipzen A."/>
            <person name="Riley R."/>
            <person name="Andreopoulos W."/>
            <person name="He G."/>
            <person name="Johnson J."/>
            <person name="Barry K.W."/>
            <person name="Grigoriev I.V."/>
            <person name="Nagy L."/>
            <person name="Hibbett D."/>
            <person name="Henrissat B."/>
            <person name="Matheny P.B."/>
            <person name="Labbe J."/>
            <person name="Martin A.F."/>
        </authorList>
    </citation>
    <scope>NUCLEOTIDE SEQUENCE</scope>
    <source>
        <strain evidence="1">BPL698</strain>
    </source>
</reference>
<keyword evidence="2" id="KW-1185">Reference proteome</keyword>
<organism evidence="1 2">
    <name type="scientific">Russula earlei</name>
    <dbReference type="NCBI Taxonomy" id="71964"/>
    <lineage>
        <taxon>Eukaryota</taxon>
        <taxon>Fungi</taxon>
        <taxon>Dikarya</taxon>
        <taxon>Basidiomycota</taxon>
        <taxon>Agaricomycotina</taxon>
        <taxon>Agaricomycetes</taxon>
        <taxon>Russulales</taxon>
        <taxon>Russulaceae</taxon>
        <taxon>Russula</taxon>
    </lineage>
</organism>
<protein>
    <submittedName>
        <fullName evidence="1">Uncharacterized protein</fullName>
    </submittedName>
</protein>